<accession>A0A4U6D3F7</accession>
<proteinExistence type="predicted"/>
<evidence type="ECO:0000313" key="4">
    <source>
        <dbReference type="Proteomes" id="UP000304900"/>
    </source>
</evidence>
<protein>
    <submittedName>
        <fullName evidence="3">PorT family protein</fullName>
    </submittedName>
</protein>
<sequence>MIMKKLVFASLMLASVNGFAQGTMKDIMKRIQVGVTAGGNYSDFMNADFDTEGLPGFHAGLILGFKINDKLSIQEEFLFSQQGAKLKGDFLEKQDLKLYYMSIPILLKYRTKSGVYFEAGPQASFKVKEDVVGITGEDFAEKLDFGVAGGLGFQSKSGFGIGARYVYGFSPVGAFKTSAVKKDFTNTVAQVSIFYIF</sequence>
<feature type="chain" id="PRO_5020307086" evidence="1">
    <location>
        <begin position="21"/>
        <end position="197"/>
    </location>
</feature>
<evidence type="ECO:0000256" key="1">
    <source>
        <dbReference type="SAM" id="SignalP"/>
    </source>
</evidence>
<dbReference type="InterPro" id="IPR011250">
    <property type="entry name" value="OMP/PagP_B-barrel"/>
</dbReference>
<dbReference type="SUPFAM" id="SSF56925">
    <property type="entry name" value="OMPA-like"/>
    <property type="match status" value="1"/>
</dbReference>
<reference evidence="3 4" key="1">
    <citation type="submission" date="2019-05" db="EMBL/GenBank/DDBJ databases">
        <title>Dyadobacter AR-3-8 sp. nov., isolated from arctic soil.</title>
        <authorList>
            <person name="Chaudhary D.K."/>
        </authorList>
    </citation>
    <scope>NUCLEOTIDE SEQUENCE [LARGE SCALE GENOMIC DNA]</scope>
    <source>
        <strain evidence="3 4">AR-3-8</strain>
    </source>
</reference>
<dbReference type="EMBL" id="SZVO01000009">
    <property type="protein sequence ID" value="TKT90661.1"/>
    <property type="molecule type" value="Genomic_DNA"/>
</dbReference>
<evidence type="ECO:0000313" key="3">
    <source>
        <dbReference type="EMBL" id="TKT90661.1"/>
    </source>
</evidence>
<name>A0A4U6D3F7_9BACT</name>
<organism evidence="3 4">
    <name type="scientific">Dyadobacter frigoris</name>
    <dbReference type="NCBI Taxonomy" id="2576211"/>
    <lineage>
        <taxon>Bacteria</taxon>
        <taxon>Pseudomonadati</taxon>
        <taxon>Bacteroidota</taxon>
        <taxon>Cytophagia</taxon>
        <taxon>Cytophagales</taxon>
        <taxon>Spirosomataceae</taxon>
        <taxon>Dyadobacter</taxon>
    </lineage>
</organism>
<keyword evidence="1" id="KW-0732">Signal</keyword>
<dbReference type="OrthoDB" id="1160354at2"/>
<comment type="caution">
    <text evidence="3">The sequence shown here is derived from an EMBL/GenBank/DDBJ whole genome shotgun (WGS) entry which is preliminary data.</text>
</comment>
<dbReference type="Pfam" id="PF13568">
    <property type="entry name" value="OMP_b-brl_2"/>
    <property type="match status" value="1"/>
</dbReference>
<dbReference type="Proteomes" id="UP000304900">
    <property type="component" value="Unassembled WGS sequence"/>
</dbReference>
<evidence type="ECO:0000259" key="2">
    <source>
        <dbReference type="Pfam" id="PF13568"/>
    </source>
</evidence>
<dbReference type="InterPro" id="IPR025665">
    <property type="entry name" value="Beta-barrel_OMP_2"/>
</dbReference>
<keyword evidence="4" id="KW-1185">Reference proteome</keyword>
<dbReference type="AlphaFoldDB" id="A0A4U6D3F7"/>
<gene>
    <name evidence="3" type="ORF">FDK13_20290</name>
</gene>
<feature type="signal peptide" evidence="1">
    <location>
        <begin position="1"/>
        <end position="20"/>
    </location>
</feature>
<feature type="domain" description="Outer membrane protein beta-barrel" evidence="2">
    <location>
        <begin position="19"/>
        <end position="172"/>
    </location>
</feature>